<evidence type="ECO:0000313" key="2">
    <source>
        <dbReference type="Proteomes" id="UP001500503"/>
    </source>
</evidence>
<organism evidence="1 2">
    <name type="scientific">Actinoallomurus oryzae</name>
    <dbReference type="NCBI Taxonomy" id="502180"/>
    <lineage>
        <taxon>Bacteria</taxon>
        <taxon>Bacillati</taxon>
        <taxon>Actinomycetota</taxon>
        <taxon>Actinomycetes</taxon>
        <taxon>Streptosporangiales</taxon>
        <taxon>Thermomonosporaceae</taxon>
        <taxon>Actinoallomurus</taxon>
    </lineage>
</organism>
<evidence type="ECO:0000313" key="1">
    <source>
        <dbReference type="EMBL" id="GAA4512396.1"/>
    </source>
</evidence>
<protein>
    <submittedName>
        <fullName evidence="1">Uncharacterized protein</fullName>
    </submittedName>
</protein>
<reference evidence="2" key="1">
    <citation type="journal article" date="2019" name="Int. J. Syst. Evol. Microbiol.">
        <title>The Global Catalogue of Microorganisms (GCM) 10K type strain sequencing project: providing services to taxonomists for standard genome sequencing and annotation.</title>
        <authorList>
            <consortium name="The Broad Institute Genomics Platform"/>
            <consortium name="The Broad Institute Genome Sequencing Center for Infectious Disease"/>
            <person name="Wu L."/>
            <person name="Ma J."/>
        </authorList>
    </citation>
    <scope>NUCLEOTIDE SEQUENCE [LARGE SCALE GENOMIC DNA]</scope>
    <source>
        <strain evidence="2">JCM 17933</strain>
    </source>
</reference>
<dbReference type="InterPro" id="IPR017853">
    <property type="entry name" value="GH"/>
</dbReference>
<dbReference type="EMBL" id="BAABHF010000046">
    <property type="protein sequence ID" value="GAA4512396.1"/>
    <property type="molecule type" value="Genomic_DNA"/>
</dbReference>
<gene>
    <name evidence="1" type="ORF">GCM10023191_078050</name>
</gene>
<dbReference type="Proteomes" id="UP001500503">
    <property type="component" value="Unassembled WGS sequence"/>
</dbReference>
<keyword evidence="2" id="KW-1185">Reference proteome</keyword>
<sequence>MSRKFWVTTVAAFVAAVMLVGFTWGGTTPRANAADAGRRTAASTLPEGTVLASYPGGNTIDTEIREKRPRADGYYHVDTPATINQLKKLHVNTFLFLIWHSPADWQDLSGEFMAAAKRAGINVWAYLVPPSECKSWCSEPYETDYLTWARNVAQLSTRYPNLTGWAIDDFTNGQNSQKFTPEYMQQIKQITDGINPKLGLYTTAYYPTAISDAFYEKYAPYIRGIIFPFRDYPYYNTQVTSTLGPELDTILPHADKYHTKVVLMVYTGRYSTFDEPTPDYVKRALDVGLGYARQGRIEGIASYGTPHLGAPAVSSDVLAMYGRGSLVFQNYGGSTPAGAYESASQTVRVDPDAPRYTISLWRYNRFYSTPTAGRLMQVLVDGHVVWSSDLATDMSGGNHEFRWMQNEGPIEIDPSYLRGKKQATLTFRLYEDQAANYRSLTAFDTVQASGFDVTDPGFEKPGSWRTESSFGNLIPEMNVYDPDLPTHVFQAVARAFAS</sequence>
<name>A0ABP8QXB5_9ACTN</name>
<comment type="caution">
    <text evidence="1">The sequence shown here is derived from an EMBL/GenBank/DDBJ whole genome shotgun (WGS) entry which is preliminary data.</text>
</comment>
<accession>A0ABP8QXB5</accession>
<proteinExistence type="predicted"/>
<dbReference type="SUPFAM" id="SSF51445">
    <property type="entry name" value="(Trans)glycosidases"/>
    <property type="match status" value="1"/>
</dbReference>
<dbReference type="RefSeq" id="WP_345472625.1">
    <property type="nucleotide sequence ID" value="NZ_BAABHF010000046.1"/>
</dbReference>
<dbReference type="Gene3D" id="3.20.20.80">
    <property type="entry name" value="Glycosidases"/>
    <property type="match status" value="1"/>
</dbReference>